<keyword evidence="2 5" id="KW-0808">Transferase</keyword>
<comment type="caution">
    <text evidence="8">The sequence shown here is derived from an EMBL/GenBank/DDBJ whole genome shotgun (WGS) entry which is preliminary data.</text>
</comment>
<dbReference type="CDD" id="cd02440">
    <property type="entry name" value="AdoMet_MTases"/>
    <property type="match status" value="1"/>
</dbReference>
<proteinExistence type="inferred from homology"/>
<comment type="catalytic activity">
    <reaction evidence="4 5">
        <text>L-glutaminyl-[peptide chain release factor] + S-adenosyl-L-methionine = N(5)-methyl-L-glutaminyl-[peptide chain release factor] + S-adenosyl-L-homocysteine + H(+)</text>
        <dbReference type="Rhea" id="RHEA:42896"/>
        <dbReference type="Rhea" id="RHEA-COMP:10271"/>
        <dbReference type="Rhea" id="RHEA-COMP:10272"/>
        <dbReference type="ChEBI" id="CHEBI:15378"/>
        <dbReference type="ChEBI" id="CHEBI:30011"/>
        <dbReference type="ChEBI" id="CHEBI:57856"/>
        <dbReference type="ChEBI" id="CHEBI:59789"/>
        <dbReference type="ChEBI" id="CHEBI:61891"/>
        <dbReference type="EC" id="2.1.1.297"/>
    </reaction>
</comment>
<dbReference type="Gene3D" id="3.40.50.150">
    <property type="entry name" value="Vaccinia Virus protein VP39"/>
    <property type="match status" value="1"/>
</dbReference>
<name>A0A4T3EY31_9SPHN</name>
<feature type="binding site" evidence="5">
    <location>
        <begin position="132"/>
        <end position="136"/>
    </location>
    <ligand>
        <name>S-adenosyl-L-methionine</name>
        <dbReference type="ChEBI" id="CHEBI:59789"/>
    </ligand>
</feature>
<dbReference type="InterPro" id="IPR007848">
    <property type="entry name" value="Small_mtfrase_dom"/>
</dbReference>
<keyword evidence="1 5" id="KW-0489">Methyltransferase</keyword>
<dbReference type="NCBIfam" id="TIGR03534">
    <property type="entry name" value="RF_mod_PrmC"/>
    <property type="match status" value="1"/>
</dbReference>
<comment type="similarity">
    <text evidence="5">Belongs to the protein N5-glutamine methyltransferase family. PrmC subfamily.</text>
</comment>
<feature type="binding site" evidence="5">
    <location>
        <begin position="202"/>
        <end position="205"/>
    </location>
    <ligand>
        <name>substrate</name>
    </ligand>
</feature>
<evidence type="ECO:0000256" key="5">
    <source>
        <dbReference type="HAMAP-Rule" id="MF_02126"/>
    </source>
</evidence>
<keyword evidence="9" id="KW-1185">Reference proteome</keyword>
<dbReference type="EMBL" id="SSHH01000003">
    <property type="protein sequence ID" value="TIX49431.1"/>
    <property type="molecule type" value="Genomic_DNA"/>
</dbReference>
<dbReference type="InterPro" id="IPR004556">
    <property type="entry name" value="HemK-like"/>
</dbReference>
<dbReference type="GO" id="GO:0102559">
    <property type="term" value="F:peptide chain release factor N(5)-glutamine methyltransferase activity"/>
    <property type="evidence" value="ECO:0007669"/>
    <property type="project" value="UniProtKB-EC"/>
</dbReference>
<dbReference type="Pfam" id="PF17827">
    <property type="entry name" value="PrmC_N"/>
    <property type="match status" value="1"/>
</dbReference>
<reference evidence="8 9" key="1">
    <citation type="submission" date="2019-04" db="EMBL/GenBank/DDBJ databases">
        <title>Altererythrobacter aquimixticola sp. nov., isolated from sediment of junction between the ocean and a freshwater spring.</title>
        <authorList>
            <person name="Yoon J.-H."/>
        </authorList>
    </citation>
    <scope>NUCLEOTIDE SEQUENCE [LARGE SCALE GENOMIC DNA]</scope>
    <source>
        <strain evidence="8 9">SSKS-13</strain>
    </source>
</reference>
<feature type="binding site" evidence="5">
    <location>
        <position position="202"/>
    </location>
    <ligand>
        <name>S-adenosyl-L-methionine</name>
        <dbReference type="ChEBI" id="CHEBI:59789"/>
    </ligand>
</feature>
<dbReference type="InterPro" id="IPR040758">
    <property type="entry name" value="PrmC_N"/>
</dbReference>
<evidence type="ECO:0000256" key="4">
    <source>
        <dbReference type="ARBA" id="ARBA00048391"/>
    </source>
</evidence>
<dbReference type="OrthoDB" id="9800643at2"/>
<evidence type="ECO:0000256" key="1">
    <source>
        <dbReference type="ARBA" id="ARBA00022603"/>
    </source>
</evidence>
<dbReference type="InterPro" id="IPR050320">
    <property type="entry name" value="N5-glutamine_MTase"/>
</dbReference>
<dbReference type="SUPFAM" id="SSF53335">
    <property type="entry name" value="S-adenosyl-L-methionine-dependent methyltransferases"/>
    <property type="match status" value="1"/>
</dbReference>
<evidence type="ECO:0000313" key="8">
    <source>
        <dbReference type="EMBL" id="TIX49431.1"/>
    </source>
</evidence>
<dbReference type="NCBIfam" id="TIGR00536">
    <property type="entry name" value="hemK_fam"/>
    <property type="match status" value="1"/>
</dbReference>
<protein>
    <recommendedName>
        <fullName evidence="5">Release factor glutamine methyltransferase</fullName>
        <shortName evidence="5">RF MTase</shortName>
        <ecNumber evidence="5">2.1.1.297</ecNumber>
    </recommendedName>
    <alternativeName>
        <fullName evidence="5">N5-glutamine methyltransferase PrmC</fullName>
    </alternativeName>
    <alternativeName>
        <fullName evidence="5">Protein-(glutamine-N5) MTase PrmC</fullName>
    </alternativeName>
    <alternativeName>
        <fullName evidence="5">Protein-glutamine N-methyltransferase PrmC</fullName>
    </alternativeName>
</protein>
<dbReference type="GO" id="GO:0032259">
    <property type="term" value="P:methylation"/>
    <property type="evidence" value="ECO:0007669"/>
    <property type="project" value="UniProtKB-KW"/>
</dbReference>
<dbReference type="InterPro" id="IPR029063">
    <property type="entry name" value="SAM-dependent_MTases_sf"/>
</dbReference>
<organism evidence="8 9">
    <name type="scientific">Alteraurantiacibacter aquimixticola</name>
    <dbReference type="NCBI Taxonomy" id="2489173"/>
    <lineage>
        <taxon>Bacteria</taxon>
        <taxon>Pseudomonadati</taxon>
        <taxon>Pseudomonadota</taxon>
        <taxon>Alphaproteobacteria</taxon>
        <taxon>Sphingomonadales</taxon>
        <taxon>Erythrobacteraceae</taxon>
        <taxon>Alteraurantiacibacter</taxon>
    </lineage>
</organism>
<evidence type="ECO:0000259" key="7">
    <source>
        <dbReference type="Pfam" id="PF17827"/>
    </source>
</evidence>
<dbReference type="PANTHER" id="PTHR18895">
    <property type="entry name" value="HEMK METHYLTRANSFERASE"/>
    <property type="match status" value="1"/>
</dbReference>
<dbReference type="InterPro" id="IPR019874">
    <property type="entry name" value="RF_methyltr_PrmC"/>
</dbReference>
<sequence length="295" mass="31757">MPSPPKTRPSASRRWRPEVTVAEALRDAARQLEATSGTARLDAEVLMAHALGVTRSDLLLKHMDSDVPDSFADLLARRMQCEPVAYIVGLQEFYGRDFVVNYEVLIPRGDSETIIEAALAHAPAKARVLDCGVGTGALLLTVLAERPEAEGIGIDRSLGAMAVASLNASRLGLQERVHILHRNWHEPDWKDELGQFDLILANPPYVETTATLDPDVADWEPAEALFAGPEGLDDYRILIPQLPALLAAGGVAVLEIGAAQADSVAKIAQAAGFSTKLHRDLAGRPRALVLMLTGD</sequence>
<dbReference type="EC" id="2.1.1.297" evidence="5"/>
<dbReference type="PANTHER" id="PTHR18895:SF74">
    <property type="entry name" value="MTRF1L RELEASE FACTOR GLUTAMINE METHYLTRANSFERASE"/>
    <property type="match status" value="1"/>
</dbReference>
<feature type="domain" description="Methyltransferase small" evidence="6">
    <location>
        <begin position="122"/>
        <end position="211"/>
    </location>
</feature>
<evidence type="ECO:0000256" key="3">
    <source>
        <dbReference type="ARBA" id="ARBA00022691"/>
    </source>
</evidence>
<comment type="function">
    <text evidence="5">Methylates the class 1 translation termination release factors RF1/PrfA and RF2/PrfB on the glutamine residue of the universally conserved GGQ motif.</text>
</comment>
<evidence type="ECO:0000259" key="6">
    <source>
        <dbReference type="Pfam" id="PF05175"/>
    </source>
</evidence>
<dbReference type="InterPro" id="IPR002052">
    <property type="entry name" value="DNA_methylase_N6_adenine_CS"/>
</dbReference>
<dbReference type="Pfam" id="PF05175">
    <property type="entry name" value="MTS"/>
    <property type="match status" value="1"/>
</dbReference>
<dbReference type="GO" id="GO:0003676">
    <property type="term" value="F:nucleic acid binding"/>
    <property type="evidence" value="ECO:0007669"/>
    <property type="project" value="InterPro"/>
</dbReference>
<dbReference type="HAMAP" id="MF_02126">
    <property type="entry name" value="RF_methyltr_PrmC"/>
    <property type="match status" value="1"/>
</dbReference>
<feature type="domain" description="Release factor glutamine methyltransferase N-terminal" evidence="7">
    <location>
        <begin position="23"/>
        <end position="89"/>
    </location>
</feature>
<keyword evidence="3 5" id="KW-0949">S-adenosyl-L-methionine</keyword>
<evidence type="ECO:0000313" key="9">
    <source>
        <dbReference type="Proteomes" id="UP000309389"/>
    </source>
</evidence>
<dbReference type="PROSITE" id="PS00092">
    <property type="entry name" value="N6_MTASE"/>
    <property type="match status" value="1"/>
</dbReference>
<accession>A0A4T3EY31</accession>
<dbReference type="AlphaFoldDB" id="A0A4T3EY31"/>
<feature type="binding site" evidence="5">
    <location>
        <position position="155"/>
    </location>
    <ligand>
        <name>S-adenosyl-L-methionine</name>
        <dbReference type="ChEBI" id="CHEBI:59789"/>
    </ligand>
</feature>
<gene>
    <name evidence="5 8" type="primary">prmC</name>
    <name evidence="8" type="ORF">E5222_11275</name>
</gene>
<evidence type="ECO:0000256" key="2">
    <source>
        <dbReference type="ARBA" id="ARBA00022679"/>
    </source>
</evidence>
<dbReference type="Gene3D" id="1.10.8.10">
    <property type="entry name" value="DNA helicase RuvA subunit, C-terminal domain"/>
    <property type="match status" value="1"/>
</dbReference>
<dbReference type="Proteomes" id="UP000309389">
    <property type="component" value="Unassembled WGS sequence"/>
</dbReference>
<feature type="binding site" evidence="5">
    <location>
        <position position="184"/>
    </location>
    <ligand>
        <name>S-adenosyl-L-methionine</name>
        <dbReference type="ChEBI" id="CHEBI:59789"/>
    </ligand>
</feature>